<dbReference type="HOGENOM" id="CLU_073042_1_1_5"/>
<dbReference type="Gene3D" id="2.60.120.560">
    <property type="entry name" value="Exo-inulinase, domain 1"/>
    <property type="match status" value="1"/>
</dbReference>
<dbReference type="AlphaFoldDB" id="F4QH91"/>
<gene>
    <name evidence="3" type="ORF">ABI_10650</name>
</gene>
<proteinExistence type="predicted"/>
<feature type="signal peptide" evidence="1">
    <location>
        <begin position="1"/>
        <end position="21"/>
    </location>
</feature>
<dbReference type="RefSeq" id="WP_006271808.1">
    <property type="nucleotide sequence ID" value="NZ_GL883077.1"/>
</dbReference>
<keyword evidence="4" id="KW-1185">Reference proteome</keyword>
<reference evidence="4" key="1">
    <citation type="submission" date="2011-03" db="EMBL/GenBank/DDBJ databases">
        <title>Draft genome sequence of Brevundimonas diminuta.</title>
        <authorList>
            <person name="Brown P.J.B."/>
            <person name="Buechlein A."/>
            <person name="Hemmerich C."/>
            <person name="Brun Y.V."/>
        </authorList>
    </citation>
    <scope>NUCLEOTIDE SEQUENCE [LARGE SCALE GENOMIC DNA]</scope>
    <source>
        <strain evidence="4">C19</strain>
    </source>
</reference>
<name>F4QH91_9CAUL</name>
<dbReference type="STRING" id="715226.ABI_10650"/>
<evidence type="ECO:0000313" key="3">
    <source>
        <dbReference type="EMBL" id="EGF92628.1"/>
    </source>
</evidence>
<dbReference type="OrthoDB" id="9787527at2"/>
<dbReference type="eggNOG" id="ENOG502Z7HW">
    <property type="taxonomic scope" value="Bacteria"/>
</dbReference>
<evidence type="ECO:0000313" key="4">
    <source>
        <dbReference type="Proteomes" id="UP000006512"/>
    </source>
</evidence>
<dbReference type="InterPro" id="IPR010496">
    <property type="entry name" value="AL/BT2_dom"/>
</dbReference>
<dbReference type="EMBL" id="GL883077">
    <property type="protein sequence ID" value="EGF92628.1"/>
    <property type="molecule type" value="Genomic_DNA"/>
</dbReference>
<dbReference type="GO" id="GO:0016787">
    <property type="term" value="F:hydrolase activity"/>
    <property type="evidence" value="ECO:0007669"/>
    <property type="project" value="InterPro"/>
</dbReference>
<protein>
    <recommendedName>
        <fullName evidence="2">3-keto-alpha-glucoside-1,2-lyase/3-keto-2-hydroxy-glucal hydratase domain-containing protein</fullName>
    </recommendedName>
</protein>
<feature type="domain" description="3-keto-alpha-glucoside-1,2-lyase/3-keto-2-hydroxy-glucal hydratase" evidence="2">
    <location>
        <begin position="26"/>
        <end position="255"/>
    </location>
</feature>
<keyword evidence="1" id="KW-0732">Signal</keyword>
<accession>F4QH91</accession>
<feature type="chain" id="PRO_5003316520" description="3-keto-alpha-glucoside-1,2-lyase/3-keto-2-hydroxy-glucal hydratase domain-containing protein" evidence="1">
    <location>
        <begin position="22"/>
        <end position="259"/>
    </location>
</feature>
<evidence type="ECO:0000256" key="1">
    <source>
        <dbReference type="SAM" id="SignalP"/>
    </source>
</evidence>
<dbReference type="Proteomes" id="UP000006512">
    <property type="component" value="Unassembled WGS sequence"/>
</dbReference>
<organism evidence="3 4">
    <name type="scientific">Asticcacaulis biprosthecium C19</name>
    <dbReference type="NCBI Taxonomy" id="715226"/>
    <lineage>
        <taxon>Bacteria</taxon>
        <taxon>Pseudomonadati</taxon>
        <taxon>Pseudomonadota</taxon>
        <taxon>Alphaproteobacteria</taxon>
        <taxon>Caulobacterales</taxon>
        <taxon>Caulobacteraceae</taxon>
        <taxon>Asticcacaulis</taxon>
    </lineage>
</organism>
<dbReference type="Pfam" id="PF06439">
    <property type="entry name" value="3keto-disac_hyd"/>
    <property type="match status" value="1"/>
</dbReference>
<evidence type="ECO:0000259" key="2">
    <source>
        <dbReference type="Pfam" id="PF06439"/>
    </source>
</evidence>
<sequence>MKAAILMSLALIGAAPVTASAAESAWEPIFNGKTLDGWTPNLVGQKVGDDPLKTYVVEDGNLRVSYTNYDNRFAGQYGHIFWKEPLKAFRLRFEYRIYGDPLPDIKVWEVSNSGVMFHAQTPQTMRRDQGFPVSLEFQILGVPRPQQEPSGNLCTPGTTVVIDGKRDLRHCILSSSPLLPVGVWTQGEIEVLPNGEITHFVDGKAVLHYSAPELDPADGDAAKLIAAAGGVLKLERGYIALQAEGQPIEFRKIEVQRLD</sequence>